<keyword evidence="3" id="KW-0238">DNA-binding</keyword>
<evidence type="ECO:0000256" key="1">
    <source>
        <dbReference type="ARBA" id="ARBA00004123"/>
    </source>
</evidence>
<dbReference type="SMART" id="SM00774">
    <property type="entry name" value="WRKY"/>
    <property type="match status" value="1"/>
</dbReference>
<dbReference type="SUPFAM" id="SSF118290">
    <property type="entry name" value="WRKY DNA-binding domain"/>
    <property type="match status" value="1"/>
</dbReference>
<evidence type="ECO:0000259" key="6">
    <source>
        <dbReference type="PROSITE" id="PS50811"/>
    </source>
</evidence>
<dbReference type="Gene3D" id="2.20.25.80">
    <property type="entry name" value="WRKY domain"/>
    <property type="match status" value="1"/>
</dbReference>
<keyword evidence="4" id="KW-0804">Transcription</keyword>
<dbReference type="PANTHER" id="PTHR32096:SF133">
    <property type="entry name" value="WRKY TRANSCRIPTION FACTOR 41-RELATED"/>
    <property type="match status" value="1"/>
</dbReference>
<dbReference type="EMBL" id="MK161296">
    <property type="protein sequence ID" value="QCV57303.1"/>
    <property type="molecule type" value="mRNA"/>
</dbReference>
<accession>A0A4V1I1W1</accession>
<dbReference type="PANTHER" id="PTHR32096">
    <property type="entry name" value="WRKY TRANSCRIPTION FACTOR 30-RELATED-RELATED"/>
    <property type="match status" value="1"/>
</dbReference>
<dbReference type="GO" id="GO:0003700">
    <property type="term" value="F:DNA-binding transcription factor activity"/>
    <property type="evidence" value="ECO:0007669"/>
    <property type="project" value="InterPro"/>
</dbReference>
<feature type="domain" description="WRKY" evidence="6">
    <location>
        <begin position="115"/>
        <end position="183"/>
    </location>
</feature>
<dbReference type="Pfam" id="PF03106">
    <property type="entry name" value="WRKY"/>
    <property type="match status" value="1"/>
</dbReference>
<dbReference type="InterPro" id="IPR003657">
    <property type="entry name" value="WRKY_dom"/>
</dbReference>
<sequence length="312" mass="35162">METSEDLKRWSVMMNELSQGRELAKQLQNHLDPSSPQETREYLIEKILSTYNKLLHMTNLDSIQVDPNSLIAFNGECPSSIYPSSDLQNIHRASKKRKTWPKRVETVKVSTQEGGAEGNVNDGYSWRKYGQKTILGATFPRGYYRCSHRSSRNCYATKQVQKSTEDPTLLQLVYKGHHTCGQPSASKNPPPVHHGSVRVLKPDSQPVKLQQTPQPQLMVKIEEPDTLDFDKILEEFLETAGETPASQWFVSGSPATSDSNQLPGCNAIWTPESDVIEHFGSGPDSPFGTLEFTFDEFGVIDPFFSFDDPKFF</sequence>
<evidence type="ECO:0000256" key="4">
    <source>
        <dbReference type="ARBA" id="ARBA00023163"/>
    </source>
</evidence>
<keyword evidence="5" id="KW-0539">Nucleus</keyword>
<evidence type="ECO:0000256" key="3">
    <source>
        <dbReference type="ARBA" id="ARBA00023125"/>
    </source>
</evidence>
<dbReference type="GO" id="GO:0000976">
    <property type="term" value="F:transcription cis-regulatory region binding"/>
    <property type="evidence" value="ECO:0007669"/>
    <property type="project" value="TreeGrafter"/>
</dbReference>
<dbReference type="InterPro" id="IPR036576">
    <property type="entry name" value="WRKY_dom_sf"/>
</dbReference>
<dbReference type="InterPro" id="IPR044810">
    <property type="entry name" value="WRKY_plant"/>
</dbReference>
<organism evidence="7">
    <name type="scientific">Fagopyrum tataricum</name>
    <name type="common">Tartarian buckwheat</name>
    <name type="synonym">Polygonum tataricum</name>
    <dbReference type="NCBI Taxonomy" id="62330"/>
    <lineage>
        <taxon>Eukaryota</taxon>
        <taxon>Viridiplantae</taxon>
        <taxon>Streptophyta</taxon>
        <taxon>Embryophyta</taxon>
        <taxon>Tracheophyta</taxon>
        <taxon>Spermatophyta</taxon>
        <taxon>Magnoliopsida</taxon>
        <taxon>eudicotyledons</taxon>
        <taxon>Gunneridae</taxon>
        <taxon>Pentapetalae</taxon>
        <taxon>Caryophyllales</taxon>
        <taxon>Polygonaceae</taxon>
        <taxon>Polygonoideae</taxon>
        <taxon>Fagopyreae</taxon>
        <taxon>Fagopyrum</taxon>
    </lineage>
</organism>
<reference evidence="7" key="1">
    <citation type="submission" date="2018-11" db="EMBL/GenBank/DDBJ databases">
        <authorList>
            <person name="Xia H."/>
        </authorList>
    </citation>
    <scope>NUCLEOTIDE SEQUENCE</scope>
    <source>
        <strain evidence="7">FtPinG0000354800.01</strain>
    </source>
</reference>
<dbReference type="PROSITE" id="PS50811">
    <property type="entry name" value="WRKY"/>
    <property type="match status" value="1"/>
</dbReference>
<name>A0A4V1I1W1_FAGTA</name>
<comment type="subcellular location">
    <subcellularLocation>
        <location evidence="1">Nucleus</location>
    </subcellularLocation>
</comment>
<evidence type="ECO:0000313" key="7">
    <source>
        <dbReference type="EMBL" id="QCV57303.1"/>
    </source>
</evidence>
<keyword evidence="2" id="KW-0805">Transcription regulation</keyword>
<protein>
    <submittedName>
        <fullName evidence="7">WRKY transcription factor</fullName>
    </submittedName>
</protein>
<evidence type="ECO:0000256" key="2">
    <source>
        <dbReference type="ARBA" id="ARBA00023015"/>
    </source>
</evidence>
<proteinExistence type="evidence at transcript level"/>
<evidence type="ECO:0000256" key="5">
    <source>
        <dbReference type="ARBA" id="ARBA00023242"/>
    </source>
</evidence>
<dbReference type="GO" id="GO:0005634">
    <property type="term" value="C:nucleus"/>
    <property type="evidence" value="ECO:0007669"/>
    <property type="project" value="UniProtKB-SubCell"/>
</dbReference>
<dbReference type="AlphaFoldDB" id="A0A4V1I1W1"/>